<dbReference type="EMBL" id="CP047218">
    <property type="protein sequence ID" value="QHD67418.1"/>
    <property type="molecule type" value="Genomic_DNA"/>
</dbReference>
<dbReference type="GO" id="GO:0110001">
    <property type="term" value="C:toxin-antitoxin complex"/>
    <property type="evidence" value="ECO:0007669"/>
    <property type="project" value="InterPro"/>
</dbReference>
<sequence>MRIIARKNIVEYAAKHPTTRPALIHWLSIAEPAEWSCTNDVIADFSKAKTINGERVRFEISGGDYRLIVAFQFRRKIAFVKFIGTHAEYDRIDAATVDQF</sequence>
<dbReference type="InterPro" id="IPR018669">
    <property type="entry name" value="Toxin_HigB"/>
</dbReference>
<name>A0A6P1GG99_SPHYA</name>
<gene>
    <name evidence="1" type="ORF">GS397_10385</name>
</gene>
<protein>
    <submittedName>
        <fullName evidence="1">Type II toxin-antitoxin system HigB family toxin</fullName>
    </submittedName>
</protein>
<proteinExistence type="predicted"/>
<dbReference type="AlphaFoldDB" id="A0A6P1GG99"/>
<dbReference type="RefSeq" id="WP_159366402.1">
    <property type="nucleotide sequence ID" value="NZ_CP047218.1"/>
</dbReference>
<dbReference type="GO" id="GO:0003723">
    <property type="term" value="F:RNA binding"/>
    <property type="evidence" value="ECO:0007669"/>
    <property type="project" value="InterPro"/>
</dbReference>
<dbReference type="Pfam" id="PF09907">
    <property type="entry name" value="HigB_toxin"/>
    <property type="match status" value="1"/>
</dbReference>
<accession>A0A6P1GG99</accession>
<dbReference type="GO" id="GO:0004519">
    <property type="term" value="F:endonuclease activity"/>
    <property type="evidence" value="ECO:0007669"/>
    <property type="project" value="InterPro"/>
</dbReference>
<reference evidence="1 2" key="1">
    <citation type="submission" date="2019-12" db="EMBL/GenBank/DDBJ databases">
        <title>Functional and genomic insights into the Sphingobium yanoikuyae YC-JY1, a bacterium efficiently degrading bisphenol A.</title>
        <authorList>
            <person name="Jia Y."/>
            <person name="Li X."/>
            <person name="Wang J."/>
            <person name="Eltoukhy A."/>
            <person name="Lamraoui I."/>
            <person name="Yan Y."/>
        </authorList>
    </citation>
    <scope>NUCLEOTIDE SEQUENCE [LARGE SCALE GENOMIC DNA]</scope>
    <source>
        <strain evidence="1 2">YC-JY1</strain>
    </source>
</reference>
<organism evidence="1 2">
    <name type="scientific">Sphingobium yanoikuyae</name>
    <name type="common">Sphingomonas yanoikuyae</name>
    <dbReference type="NCBI Taxonomy" id="13690"/>
    <lineage>
        <taxon>Bacteria</taxon>
        <taxon>Pseudomonadati</taxon>
        <taxon>Pseudomonadota</taxon>
        <taxon>Alphaproteobacteria</taxon>
        <taxon>Sphingomonadales</taxon>
        <taxon>Sphingomonadaceae</taxon>
        <taxon>Sphingobium</taxon>
    </lineage>
</organism>
<evidence type="ECO:0000313" key="1">
    <source>
        <dbReference type="EMBL" id="QHD67418.1"/>
    </source>
</evidence>
<dbReference type="Proteomes" id="UP000464086">
    <property type="component" value="Chromosome"/>
</dbReference>
<evidence type="ECO:0000313" key="2">
    <source>
        <dbReference type="Proteomes" id="UP000464086"/>
    </source>
</evidence>